<dbReference type="SUPFAM" id="SSF53850">
    <property type="entry name" value="Periplasmic binding protein-like II"/>
    <property type="match status" value="1"/>
</dbReference>
<keyword evidence="6" id="KW-1185">Reference proteome</keyword>
<keyword evidence="1 3" id="KW-0732">Signal</keyword>
<dbReference type="AlphaFoldDB" id="Q2IS78"/>
<dbReference type="KEGG" id="rpb:RPB_4242"/>
<evidence type="ECO:0000256" key="1">
    <source>
        <dbReference type="ARBA" id="ARBA00022729"/>
    </source>
</evidence>
<sequence>MGSLLRIDIISVAVACVAFAAASVGPAEARDQLWIAASPSDQSFAKAVSVQFGRAGRFKTPIVKDGGPPAGLMSFCRGVGPDNFDIAFSSRRIASSEVELCNKNGVKDITQVQFGYDALVFVTNKASQTPALSRTAVYLAIARDVPDKGTLASNTSKPANTLYIPSANHGARDVFDEMLMVSSCTSTGAYAIIQKTNPDKSKVAAQCRAARQAANVVNMDSDSGTLARLQSDPKGVGVVTWSFYTNNDDKLKVVALDGVVPSKATVASGTFPIAYPLYLYVKKAQIGQIPGIKEWIAEFTSENAFGPDGYLGDSGLVSMPDAQRRQSRADAQALVSYKP</sequence>
<dbReference type="Proteomes" id="UP000008809">
    <property type="component" value="Chromosome"/>
</dbReference>
<dbReference type="HOGENOM" id="CLU_026228_1_1_5"/>
<accession>Q2IS78</accession>
<dbReference type="InterPro" id="IPR024370">
    <property type="entry name" value="PBP_domain"/>
</dbReference>
<dbReference type="eggNOG" id="COG0226">
    <property type="taxonomic scope" value="Bacteria"/>
</dbReference>
<dbReference type="Pfam" id="PF12849">
    <property type="entry name" value="PBP_like_2"/>
    <property type="match status" value="1"/>
</dbReference>
<evidence type="ECO:0000256" key="2">
    <source>
        <dbReference type="SAM" id="MobiDB-lite"/>
    </source>
</evidence>
<dbReference type="Gene3D" id="3.40.190.10">
    <property type="entry name" value="Periplasmic binding protein-like II"/>
    <property type="match status" value="2"/>
</dbReference>
<organism evidence="5 6">
    <name type="scientific">Rhodopseudomonas palustris (strain HaA2)</name>
    <dbReference type="NCBI Taxonomy" id="316058"/>
    <lineage>
        <taxon>Bacteria</taxon>
        <taxon>Pseudomonadati</taxon>
        <taxon>Pseudomonadota</taxon>
        <taxon>Alphaproteobacteria</taxon>
        <taxon>Hyphomicrobiales</taxon>
        <taxon>Nitrobacteraceae</taxon>
        <taxon>Rhodopseudomonas</taxon>
    </lineage>
</organism>
<proteinExistence type="predicted"/>
<dbReference type="STRING" id="316058.RPB_4242"/>
<gene>
    <name evidence="5" type="ordered locus">RPB_4242</name>
</gene>
<dbReference type="PANTHER" id="PTHR30570">
    <property type="entry name" value="PERIPLASMIC PHOSPHATE BINDING COMPONENT OF PHOSPHATE ABC TRANSPORTER"/>
    <property type="match status" value="1"/>
</dbReference>
<dbReference type="EMBL" id="CP000250">
    <property type="protein sequence ID" value="ABD08932.1"/>
    <property type="molecule type" value="Genomic_DNA"/>
</dbReference>
<dbReference type="PANTHER" id="PTHR30570:SF1">
    <property type="entry name" value="PHOSPHATE-BINDING PROTEIN PSTS"/>
    <property type="match status" value="1"/>
</dbReference>
<feature type="signal peptide" evidence="3">
    <location>
        <begin position="1"/>
        <end position="29"/>
    </location>
</feature>
<evidence type="ECO:0000313" key="6">
    <source>
        <dbReference type="Proteomes" id="UP000008809"/>
    </source>
</evidence>
<feature type="chain" id="PRO_5004210463" evidence="3">
    <location>
        <begin position="30"/>
        <end position="339"/>
    </location>
</feature>
<reference evidence="5 6" key="1">
    <citation type="submission" date="2006-01" db="EMBL/GenBank/DDBJ databases">
        <title>Complete sequence of Rhodopseudomonas palustris HaA2.</title>
        <authorList>
            <consortium name="US DOE Joint Genome Institute"/>
            <person name="Copeland A."/>
            <person name="Lucas S."/>
            <person name="Lapidus A."/>
            <person name="Barry K."/>
            <person name="Detter J.C."/>
            <person name="Glavina T."/>
            <person name="Hammon N."/>
            <person name="Israni S."/>
            <person name="Pitluck S."/>
            <person name="Chain P."/>
            <person name="Malfatti S."/>
            <person name="Shin M."/>
            <person name="Vergez L."/>
            <person name="Schmutz J."/>
            <person name="Larimer F."/>
            <person name="Land M."/>
            <person name="Hauser L."/>
            <person name="Pelletier D.A."/>
            <person name="Kyrpides N."/>
            <person name="Anderson I."/>
            <person name="Oda Y."/>
            <person name="Harwood C.S."/>
            <person name="Richardson P."/>
        </authorList>
    </citation>
    <scope>NUCLEOTIDE SEQUENCE [LARGE SCALE GENOMIC DNA]</scope>
    <source>
        <strain evidence="5 6">HaA2</strain>
    </source>
</reference>
<name>Q2IS78_RHOP2</name>
<evidence type="ECO:0000259" key="4">
    <source>
        <dbReference type="Pfam" id="PF12849"/>
    </source>
</evidence>
<evidence type="ECO:0000256" key="3">
    <source>
        <dbReference type="SAM" id="SignalP"/>
    </source>
</evidence>
<evidence type="ECO:0000313" key="5">
    <source>
        <dbReference type="EMBL" id="ABD08932.1"/>
    </source>
</evidence>
<feature type="domain" description="PBP" evidence="4">
    <location>
        <begin position="25"/>
        <end position="302"/>
    </location>
</feature>
<protein>
    <submittedName>
        <fullName evidence="5">Putative phosphate-binding periplasmic protein</fullName>
    </submittedName>
</protein>
<dbReference type="InterPro" id="IPR050811">
    <property type="entry name" value="Phosphate_ABC_transporter"/>
</dbReference>
<feature type="region of interest" description="Disordered" evidence="2">
    <location>
        <begin position="316"/>
        <end position="339"/>
    </location>
</feature>